<keyword evidence="5" id="KW-1185">Reference proteome</keyword>
<dbReference type="InterPro" id="IPR051570">
    <property type="entry name" value="TBC1_cilium_biogenesis"/>
</dbReference>
<keyword evidence="1" id="KW-0853">WD repeat</keyword>
<dbReference type="PANTHER" id="PTHR19853">
    <property type="entry name" value="WD REPEAT CONTAINING PROTEIN 3 WDR3"/>
    <property type="match status" value="1"/>
</dbReference>
<dbReference type="GO" id="GO:0030515">
    <property type="term" value="F:snoRNA binding"/>
    <property type="evidence" value="ECO:0007669"/>
    <property type="project" value="TreeGrafter"/>
</dbReference>
<dbReference type="STRING" id="387005.A0A183HDN6"/>
<dbReference type="Pfam" id="PF04003">
    <property type="entry name" value="Utp12"/>
    <property type="match status" value="1"/>
</dbReference>
<keyword evidence="2" id="KW-0677">Repeat</keyword>
<dbReference type="Proteomes" id="UP000267606">
    <property type="component" value="Unassembled WGS sequence"/>
</dbReference>
<sequence>MRNERMAMLDDPKHEKHPLLLYFQSASLDHFMLDVIQRVPSSHLEKSLLMVPFGFVPDIIKALGVCIGKHYKAELASRVLVFIVKIHHNHLITQADLIALFDDLCRKVPQGLNDLRDICGFNLAALRLFQKEVEEQSEVKLFADFSELGKKGKKKSRKALMKVFT</sequence>
<reference evidence="6" key="1">
    <citation type="submission" date="2016-06" db="UniProtKB">
        <authorList>
            <consortium name="WormBaseParasite"/>
        </authorList>
    </citation>
    <scope>IDENTIFICATION</scope>
</reference>
<evidence type="ECO:0000313" key="5">
    <source>
        <dbReference type="Proteomes" id="UP000267606"/>
    </source>
</evidence>
<dbReference type="PANTHER" id="PTHR19853:SF0">
    <property type="entry name" value="WD REPEAT-CONTAINING PROTEIN 3"/>
    <property type="match status" value="1"/>
</dbReference>
<evidence type="ECO:0000256" key="1">
    <source>
        <dbReference type="ARBA" id="ARBA00022574"/>
    </source>
</evidence>
<proteinExistence type="predicted"/>
<evidence type="ECO:0000256" key="2">
    <source>
        <dbReference type="ARBA" id="ARBA00022737"/>
    </source>
</evidence>
<dbReference type="GO" id="GO:0030490">
    <property type="term" value="P:maturation of SSU-rRNA"/>
    <property type="evidence" value="ECO:0007669"/>
    <property type="project" value="TreeGrafter"/>
</dbReference>
<reference evidence="4 5" key="2">
    <citation type="submission" date="2018-11" db="EMBL/GenBank/DDBJ databases">
        <authorList>
            <consortium name="Pathogen Informatics"/>
        </authorList>
    </citation>
    <scope>NUCLEOTIDE SEQUENCE [LARGE SCALE GENOMIC DNA]</scope>
</reference>
<accession>A0A183HDN6</accession>
<evidence type="ECO:0000313" key="4">
    <source>
        <dbReference type="EMBL" id="VDO43692.1"/>
    </source>
</evidence>
<dbReference type="InterPro" id="IPR007148">
    <property type="entry name" value="SSU_processome_Utp12"/>
</dbReference>
<name>A0A183HDN6_9BILA</name>
<dbReference type="AlphaFoldDB" id="A0A183HDN6"/>
<evidence type="ECO:0000259" key="3">
    <source>
        <dbReference type="Pfam" id="PF04003"/>
    </source>
</evidence>
<feature type="domain" description="Small-subunit processome Utp12" evidence="3">
    <location>
        <begin position="29"/>
        <end position="130"/>
    </location>
</feature>
<evidence type="ECO:0000313" key="6">
    <source>
        <dbReference type="WBParaSite" id="OFLC_0000559701-mRNA-1"/>
    </source>
</evidence>
<dbReference type="WBParaSite" id="OFLC_0000559701-mRNA-1">
    <property type="protein sequence ID" value="OFLC_0000559701-mRNA-1"/>
    <property type="gene ID" value="OFLC_0000559701"/>
</dbReference>
<gene>
    <name evidence="4" type="ORF">OFLC_LOCUS5598</name>
</gene>
<protein>
    <submittedName>
        <fullName evidence="6">Utp12 domain-containing protein</fullName>
    </submittedName>
</protein>
<dbReference type="EMBL" id="UZAJ01004891">
    <property type="protein sequence ID" value="VDO43692.1"/>
    <property type="molecule type" value="Genomic_DNA"/>
</dbReference>
<organism evidence="6">
    <name type="scientific">Onchocerca flexuosa</name>
    <dbReference type="NCBI Taxonomy" id="387005"/>
    <lineage>
        <taxon>Eukaryota</taxon>
        <taxon>Metazoa</taxon>
        <taxon>Ecdysozoa</taxon>
        <taxon>Nematoda</taxon>
        <taxon>Chromadorea</taxon>
        <taxon>Rhabditida</taxon>
        <taxon>Spirurina</taxon>
        <taxon>Spiruromorpha</taxon>
        <taxon>Filarioidea</taxon>
        <taxon>Onchocercidae</taxon>
        <taxon>Onchocerca</taxon>
    </lineage>
</organism>
<dbReference type="GO" id="GO:0032040">
    <property type="term" value="C:small-subunit processome"/>
    <property type="evidence" value="ECO:0007669"/>
    <property type="project" value="TreeGrafter"/>
</dbReference>
<dbReference type="GO" id="GO:0034388">
    <property type="term" value="C:Pwp2p-containing subcomplex of 90S preribosome"/>
    <property type="evidence" value="ECO:0007669"/>
    <property type="project" value="TreeGrafter"/>
</dbReference>